<keyword evidence="3" id="KW-0804">Transcription</keyword>
<name>A0A1E5GI30_9ENTE</name>
<dbReference type="InterPro" id="IPR028978">
    <property type="entry name" value="Chorismate_lyase_/UTRA_dom_sf"/>
</dbReference>
<dbReference type="InterPro" id="IPR000524">
    <property type="entry name" value="Tscrpt_reg_HTH_GntR"/>
</dbReference>
<dbReference type="GO" id="GO:0003677">
    <property type="term" value="F:DNA binding"/>
    <property type="evidence" value="ECO:0007669"/>
    <property type="project" value="UniProtKB-KW"/>
</dbReference>
<dbReference type="AlphaFoldDB" id="A0A1E5GI30"/>
<keyword evidence="1" id="KW-0805">Transcription regulation</keyword>
<dbReference type="PANTHER" id="PTHR44846:SF12">
    <property type="entry name" value="HTH-TYPE TRANSCRIPTIONAL REGULATOR TRER"/>
    <property type="match status" value="1"/>
</dbReference>
<dbReference type="PANTHER" id="PTHR44846">
    <property type="entry name" value="MANNOSYL-D-GLYCERATE TRANSPORT/METABOLISM SYSTEM REPRESSOR MNGR-RELATED"/>
    <property type="match status" value="1"/>
</dbReference>
<dbReference type="InterPro" id="IPR036390">
    <property type="entry name" value="WH_DNA-bd_sf"/>
</dbReference>
<dbReference type="GO" id="GO:0045892">
    <property type="term" value="P:negative regulation of DNA-templated transcription"/>
    <property type="evidence" value="ECO:0007669"/>
    <property type="project" value="TreeGrafter"/>
</dbReference>
<proteinExistence type="predicted"/>
<dbReference type="InterPro" id="IPR011663">
    <property type="entry name" value="UTRA"/>
</dbReference>
<dbReference type="InterPro" id="IPR036388">
    <property type="entry name" value="WH-like_DNA-bd_sf"/>
</dbReference>
<evidence type="ECO:0000259" key="4">
    <source>
        <dbReference type="PROSITE" id="PS50949"/>
    </source>
</evidence>
<dbReference type="SUPFAM" id="SSF64288">
    <property type="entry name" value="Chorismate lyase-like"/>
    <property type="match status" value="1"/>
</dbReference>
<keyword evidence="2" id="KW-0238">DNA-binding</keyword>
<evidence type="ECO:0000256" key="1">
    <source>
        <dbReference type="ARBA" id="ARBA00023015"/>
    </source>
</evidence>
<dbReference type="InterPro" id="IPR050679">
    <property type="entry name" value="Bact_HTH_transcr_reg"/>
</dbReference>
<dbReference type="Gene3D" id="1.10.10.10">
    <property type="entry name" value="Winged helix-like DNA-binding domain superfamily/Winged helix DNA-binding domain"/>
    <property type="match status" value="1"/>
</dbReference>
<accession>A0A1E5GI30</accession>
<dbReference type="PRINTS" id="PR00035">
    <property type="entry name" value="HTHGNTR"/>
</dbReference>
<feature type="domain" description="HTH gntR-type" evidence="4">
    <location>
        <begin position="3"/>
        <end position="69"/>
    </location>
</feature>
<dbReference type="GO" id="GO:0003700">
    <property type="term" value="F:DNA-binding transcription factor activity"/>
    <property type="evidence" value="ECO:0007669"/>
    <property type="project" value="InterPro"/>
</dbReference>
<keyword evidence="6" id="KW-1185">Reference proteome</keyword>
<organism evidence="5 6">
    <name type="scientific">Enterococcus termitis</name>
    <dbReference type="NCBI Taxonomy" id="332950"/>
    <lineage>
        <taxon>Bacteria</taxon>
        <taxon>Bacillati</taxon>
        <taxon>Bacillota</taxon>
        <taxon>Bacilli</taxon>
        <taxon>Lactobacillales</taxon>
        <taxon>Enterococcaceae</taxon>
        <taxon>Enterococcus</taxon>
    </lineage>
</organism>
<dbReference type="CDD" id="cd07377">
    <property type="entry name" value="WHTH_GntR"/>
    <property type="match status" value="1"/>
</dbReference>
<evidence type="ECO:0000256" key="2">
    <source>
        <dbReference type="ARBA" id="ARBA00023125"/>
    </source>
</evidence>
<evidence type="ECO:0000256" key="3">
    <source>
        <dbReference type="ARBA" id="ARBA00023163"/>
    </source>
</evidence>
<dbReference type="SMART" id="SM00345">
    <property type="entry name" value="HTH_GNTR"/>
    <property type="match status" value="1"/>
</dbReference>
<dbReference type="Pfam" id="PF07702">
    <property type="entry name" value="UTRA"/>
    <property type="match status" value="1"/>
</dbReference>
<protein>
    <recommendedName>
        <fullName evidence="4">HTH gntR-type domain-containing protein</fullName>
    </recommendedName>
</protein>
<comment type="caution">
    <text evidence="5">The sequence shown here is derived from an EMBL/GenBank/DDBJ whole genome shotgun (WGS) entry which is preliminary data.</text>
</comment>
<dbReference type="EMBL" id="MIJY01000034">
    <property type="protein sequence ID" value="OEG12271.1"/>
    <property type="molecule type" value="Genomic_DNA"/>
</dbReference>
<dbReference type="RefSeq" id="WP_069663976.1">
    <property type="nucleotide sequence ID" value="NZ_JBHUJJ010000001.1"/>
</dbReference>
<dbReference type="OrthoDB" id="9815017at2"/>
<gene>
    <name evidence="5" type="ORF">BCR25_06930</name>
</gene>
<dbReference type="Proteomes" id="UP000095094">
    <property type="component" value="Unassembled WGS sequence"/>
</dbReference>
<dbReference type="PROSITE" id="PS50949">
    <property type="entry name" value="HTH_GNTR"/>
    <property type="match status" value="1"/>
</dbReference>
<evidence type="ECO:0000313" key="5">
    <source>
        <dbReference type="EMBL" id="OEG12271.1"/>
    </source>
</evidence>
<dbReference type="SUPFAM" id="SSF46785">
    <property type="entry name" value="Winged helix' DNA-binding domain"/>
    <property type="match status" value="1"/>
</dbReference>
<reference evidence="6" key="1">
    <citation type="submission" date="2016-09" db="EMBL/GenBank/DDBJ databases">
        <authorList>
            <person name="Gulvik C.A."/>
        </authorList>
    </citation>
    <scope>NUCLEOTIDE SEQUENCE [LARGE SCALE GENOMIC DNA]</scope>
    <source>
        <strain evidence="6">LMG 8895</strain>
    </source>
</reference>
<sequence length="239" mass="27736">MAQAKFHSIYLTLVEKIKTNQYKEMLPTEDVLTKEFNASRNTIRRAISLLNEDGYTYSVKGRGVVILETFDDSRWSFNAETFGGLEAIKTDNDLTTETLVTKFQKIVVQEEDSQRLPFSKGETLYEVERIRFLNESRLILDHSYFRAEQVPELDQTIVEESVYDYFKKHNLRLAAAKRRFLVVAATSNDQEKLDLGTYNCVGVLENLVYNDMGKSFEYTESRFVPGSFDLSYFVQNEDM</sequence>
<dbReference type="Gene3D" id="3.40.1410.10">
    <property type="entry name" value="Chorismate lyase-like"/>
    <property type="match status" value="1"/>
</dbReference>
<evidence type="ECO:0000313" key="6">
    <source>
        <dbReference type="Proteomes" id="UP000095094"/>
    </source>
</evidence>
<dbReference type="Pfam" id="PF00392">
    <property type="entry name" value="GntR"/>
    <property type="match status" value="1"/>
</dbReference>
<dbReference type="SMART" id="SM00866">
    <property type="entry name" value="UTRA"/>
    <property type="match status" value="1"/>
</dbReference>